<dbReference type="InterPro" id="IPR050282">
    <property type="entry name" value="Cycloisomerase_2"/>
</dbReference>
<dbReference type="SUPFAM" id="SSF51004">
    <property type="entry name" value="C-terminal (heme d1) domain of cytochrome cd1-nitrite reductase"/>
    <property type="match status" value="1"/>
</dbReference>
<dbReference type="InterPro" id="IPR015943">
    <property type="entry name" value="WD40/YVTN_repeat-like_dom_sf"/>
</dbReference>
<dbReference type="EMBL" id="QUBQ01000002">
    <property type="protein sequence ID" value="REK74683.1"/>
    <property type="molecule type" value="Genomic_DNA"/>
</dbReference>
<accession>A0A371PFE9</accession>
<keyword evidence="3" id="KW-1185">Reference proteome</keyword>
<reference evidence="2 3" key="1">
    <citation type="submission" date="2018-08" db="EMBL/GenBank/DDBJ databases">
        <title>Paenibacillus sp. M4BSY-1, whole genome shotgun sequence.</title>
        <authorList>
            <person name="Tuo L."/>
        </authorList>
    </citation>
    <scope>NUCLEOTIDE SEQUENCE [LARGE SCALE GENOMIC DNA]</scope>
    <source>
        <strain evidence="2 3">M4BSY-1</strain>
    </source>
</reference>
<proteinExistence type="inferred from homology"/>
<evidence type="ECO:0000313" key="3">
    <source>
        <dbReference type="Proteomes" id="UP000261905"/>
    </source>
</evidence>
<evidence type="ECO:0000256" key="1">
    <source>
        <dbReference type="ARBA" id="ARBA00005564"/>
    </source>
</evidence>
<dbReference type="RefSeq" id="WP_116046247.1">
    <property type="nucleotide sequence ID" value="NZ_QUBQ01000002.1"/>
</dbReference>
<dbReference type="InterPro" id="IPR019405">
    <property type="entry name" value="Lactonase_7-beta_prop"/>
</dbReference>
<dbReference type="Pfam" id="PF10282">
    <property type="entry name" value="Lactonase"/>
    <property type="match status" value="1"/>
</dbReference>
<dbReference type="InterPro" id="IPR011048">
    <property type="entry name" value="Haem_d1_sf"/>
</dbReference>
<sequence>MSAATNGWSQGIFYVGSYGEKKDATIHVCKIDKETGALSIVQRVAGVENASFLALHPEGKRLYAAKEIEESGGVAGGEVVAIAIQPDTGLLGDVTSYSSTVGAHPCYISVNEAGTALYAANYTGGSISLHPLTADGELEAASAVLQHECEPGPVADRQEKPHAHCVSPIPGTPFVCAVDLGMDAVVTYRHDADAQTLVKTDEAGFFGGAGPRHIAYHPSLDVAYVANELASSVTLLSIDRKAGVLSVEHTYSTLPEGYDGYNDSADIHISSDGRYLYSSNRGHNSIAVFAISSERGELTPIQHISCGGELPRNFGITPDGAYVLAANGKTGNIYVLRRDQEQGTLAPTGHGLELNIPVCIRFGL</sequence>
<dbReference type="OrthoDB" id="9790815at2"/>
<dbReference type="GO" id="GO:0017057">
    <property type="term" value="F:6-phosphogluconolactonase activity"/>
    <property type="evidence" value="ECO:0007669"/>
    <property type="project" value="TreeGrafter"/>
</dbReference>
<name>A0A371PFE9_9BACL</name>
<organism evidence="2 3">
    <name type="scientific">Paenibacillus paeoniae</name>
    <dbReference type="NCBI Taxonomy" id="2292705"/>
    <lineage>
        <taxon>Bacteria</taxon>
        <taxon>Bacillati</taxon>
        <taxon>Bacillota</taxon>
        <taxon>Bacilli</taxon>
        <taxon>Bacillales</taxon>
        <taxon>Paenibacillaceae</taxon>
        <taxon>Paenibacillus</taxon>
    </lineage>
</organism>
<dbReference type="GO" id="GO:0005829">
    <property type="term" value="C:cytosol"/>
    <property type="evidence" value="ECO:0007669"/>
    <property type="project" value="TreeGrafter"/>
</dbReference>
<dbReference type="PANTHER" id="PTHR30344:SF1">
    <property type="entry name" value="6-PHOSPHOGLUCONOLACTONASE"/>
    <property type="match status" value="1"/>
</dbReference>
<dbReference type="Proteomes" id="UP000261905">
    <property type="component" value="Unassembled WGS sequence"/>
</dbReference>
<comment type="caution">
    <text evidence="2">The sequence shown here is derived from an EMBL/GenBank/DDBJ whole genome shotgun (WGS) entry which is preliminary data.</text>
</comment>
<dbReference type="PANTHER" id="PTHR30344">
    <property type="entry name" value="6-PHOSPHOGLUCONOLACTONASE-RELATED"/>
    <property type="match status" value="1"/>
</dbReference>
<evidence type="ECO:0000313" key="2">
    <source>
        <dbReference type="EMBL" id="REK74683.1"/>
    </source>
</evidence>
<dbReference type="AlphaFoldDB" id="A0A371PFE9"/>
<protein>
    <submittedName>
        <fullName evidence="2">Lactonase family protein</fullName>
    </submittedName>
</protein>
<comment type="similarity">
    <text evidence="1">Belongs to the cycloisomerase 2 family.</text>
</comment>
<gene>
    <name evidence="2" type="ORF">DX130_13480</name>
</gene>
<dbReference type="Gene3D" id="2.130.10.10">
    <property type="entry name" value="YVTN repeat-like/Quinoprotein amine dehydrogenase"/>
    <property type="match status" value="1"/>
</dbReference>